<feature type="compositionally biased region" description="Basic and acidic residues" evidence="6">
    <location>
        <begin position="209"/>
        <end position="224"/>
    </location>
</feature>
<dbReference type="Proteomes" id="UP000076632">
    <property type="component" value="Unassembled WGS sequence"/>
</dbReference>
<dbReference type="InParanoid" id="A0A165A4J3"/>
<dbReference type="RefSeq" id="XP_018185492.1">
    <property type="nucleotide sequence ID" value="XM_018333308.1"/>
</dbReference>
<comment type="function">
    <text evidence="5">Component of the mitochondrial ribosome (mitoribosome), a dedicated translation machinery responsible for the synthesis of mitochondrial genome-encoded proteins, including at least some of the essential transmembrane subunits of the mitochondrial respiratory chain. The mitoribosomes are attached to the mitochondrial inner membrane and translation products are cotranslationally integrated into the membrane.</text>
</comment>
<sequence>MAMRHPALTFVRAFSSTPSVAARSTGSKIAVLHKNIPEYPYGPARWYKQSNFGLYGGSRIQFGNKVSEKNEIKTRRKWRPNIRYKKLYSVALQKYLRIRINTRVLRTIDKVGGLDEYLLGDKAMRLKELGMEGWLLRWRILQTESVKQRFAEERKRLGLPEQNLSAMSSDGRVVSVEELQEEIQRFDQELNAQQQVAAKEDAEESLENDFMREEPAPEKPKATL</sequence>
<dbReference type="EMBL" id="KV407464">
    <property type="protein sequence ID" value="KZF19937.1"/>
    <property type="molecule type" value="Genomic_DNA"/>
</dbReference>
<dbReference type="OMA" id="WRIMQTD"/>
<dbReference type="Gene3D" id="2.30.170.40">
    <property type="entry name" value="Ribosomal protein L28/L24"/>
    <property type="match status" value="1"/>
</dbReference>
<name>A0A165A4J3_XYLHT</name>
<dbReference type="PANTHER" id="PTHR13528:SF2">
    <property type="entry name" value="LARGE RIBOSOMAL SUBUNIT PROTEIN BL28M"/>
    <property type="match status" value="1"/>
</dbReference>
<keyword evidence="8" id="KW-1185">Reference proteome</keyword>
<dbReference type="GO" id="GO:0005762">
    <property type="term" value="C:mitochondrial large ribosomal subunit"/>
    <property type="evidence" value="ECO:0007669"/>
    <property type="project" value="TreeGrafter"/>
</dbReference>
<evidence type="ECO:0000313" key="7">
    <source>
        <dbReference type="EMBL" id="KZF19937.1"/>
    </source>
</evidence>
<evidence type="ECO:0000256" key="4">
    <source>
        <dbReference type="ARBA" id="ARBA00035269"/>
    </source>
</evidence>
<dbReference type="AlphaFoldDB" id="A0A165A4J3"/>
<dbReference type="GeneID" id="28898445"/>
<dbReference type="STRING" id="1328760.A0A165A4J3"/>
<evidence type="ECO:0000256" key="3">
    <source>
        <dbReference type="ARBA" id="ARBA00023274"/>
    </source>
</evidence>
<dbReference type="OrthoDB" id="361870at2759"/>
<comment type="similarity">
    <text evidence="1">Belongs to the bacterial ribosomal protein bL28 family.</text>
</comment>
<dbReference type="GO" id="GO:0003735">
    <property type="term" value="F:structural constituent of ribosome"/>
    <property type="evidence" value="ECO:0007669"/>
    <property type="project" value="InterPro"/>
</dbReference>
<keyword evidence="2" id="KW-0689">Ribosomal protein</keyword>
<organism evidence="7 8">
    <name type="scientific">Xylona heveae (strain CBS 132557 / TC161)</name>
    <dbReference type="NCBI Taxonomy" id="1328760"/>
    <lineage>
        <taxon>Eukaryota</taxon>
        <taxon>Fungi</taxon>
        <taxon>Dikarya</taxon>
        <taxon>Ascomycota</taxon>
        <taxon>Pezizomycotina</taxon>
        <taxon>Xylonomycetes</taxon>
        <taxon>Xylonales</taxon>
        <taxon>Xylonaceae</taxon>
        <taxon>Xylona</taxon>
    </lineage>
</organism>
<dbReference type="InterPro" id="IPR026569">
    <property type="entry name" value="Ribosomal_bL28"/>
</dbReference>
<feature type="region of interest" description="Disordered" evidence="6">
    <location>
        <begin position="192"/>
        <end position="224"/>
    </location>
</feature>
<accession>A0A165A4J3</accession>
<dbReference type="SUPFAM" id="SSF143800">
    <property type="entry name" value="L28p-like"/>
    <property type="match status" value="1"/>
</dbReference>
<dbReference type="FunFam" id="2.30.170.40:FF:000003">
    <property type="entry name" value="54S ribosomal protein L24"/>
    <property type="match status" value="1"/>
</dbReference>
<dbReference type="InterPro" id="IPR034704">
    <property type="entry name" value="Ribosomal_bL28/bL31-like_sf"/>
</dbReference>
<evidence type="ECO:0000256" key="1">
    <source>
        <dbReference type="ARBA" id="ARBA00008760"/>
    </source>
</evidence>
<keyword evidence="3" id="KW-0687">Ribonucleoprotein</keyword>
<gene>
    <name evidence="7" type="ORF">L228DRAFT_250354</name>
</gene>
<evidence type="ECO:0000256" key="5">
    <source>
        <dbReference type="ARBA" id="ARBA00037226"/>
    </source>
</evidence>
<proteinExistence type="inferred from homology"/>
<protein>
    <recommendedName>
        <fullName evidence="4">Large ribosomal subunit protein bL28m</fullName>
    </recommendedName>
</protein>
<dbReference type="InterPro" id="IPR037147">
    <property type="entry name" value="Ribosomal_bL28_sf"/>
</dbReference>
<evidence type="ECO:0000256" key="6">
    <source>
        <dbReference type="SAM" id="MobiDB-lite"/>
    </source>
</evidence>
<dbReference type="HAMAP" id="MF_00373">
    <property type="entry name" value="Ribosomal_bL28"/>
    <property type="match status" value="1"/>
</dbReference>
<reference evidence="7 8" key="1">
    <citation type="journal article" date="2016" name="Fungal Biol.">
        <title>The genome of Xylona heveae provides a window into fungal endophytism.</title>
        <authorList>
            <person name="Gazis R."/>
            <person name="Kuo A."/>
            <person name="Riley R."/>
            <person name="LaButti K."/>
            <person name="Lipzen A."/>
            <person name="Lin J."/>
            <person name="Amirebrahimi M."/>
            <person name="Hesse C.N."/>
            <person name="Spatafora J.W."/>
            <person name="Henrissat B."/>
            <person name="Hainaut M."/>
            <person name="Grigoriev I.V."/>
            <person name="Hibbett D.S."/>
        </authorList>
    </citation>
    <scope>NUCLEOTIDE SEQUENCE [LARGE SCALE GENOMIC DNA]</scope>
    <source>
        <strain evidence="7 8">TC161</strain>
    </source>
</reference>
<dbReference type="Pfam" id="PF00830">
    <property type="entry name" value="Ribosomal_L28"/>
    <property type="match status" value="1"/>
</dbReference>
<evidence type="ECO:0000313" key="8">
    <source>
        <dbReference type="Proteomes" id="UP000076632"/>
    </source>
</evidence>
<evidence type="ECO:0000256" key="2">
    <source>
        <dbReference type="ARBA" id="ARBA00022980"/>
    </source>
</evidence>
<dbReference type="PANTHER" id="PTHR13528">
    <property type="entry name" value="39S RIBOSOMAL PROTEIN L28, MITOCHONDRIAL"/>
    <property type="match status" value="1"/>
</dbReference>